<evidence type="ECO:0000259" key="2">
    <source>
        <dbReference type="Pfam" id="PF13751"/>
    </source>
</evidence>
<dbReference type="Proteomes" id="UP000199274">
    <property type="component" value="Unassembled WGS sequence"/>
</dbReference>
<evidence type="ECO:0000259" key="1">
    <source>
        <dbReference type="Pfam" id="PF05598"/>
    </source>
</evidence>
<dbReference type="RefSeq" id="WP_175455483.1">
    <property type="nucleotide sequence ID" value="NZ_FNDB01000015.1"/>
</dbReference>
<dbReference type="STRING" id="178355.SAMN04488062_11511"/>
<evidence type="ECO:0000313" key="4">
    <source>
        <dbReference type="Proteomes" id="UP000199274"/>
    </source>
</evidence>
<proteinExistence type="predicted"/>
<dbReference type="InterPro" id="IPR025668">
    <property type="entry name" value="Tnp_DDE_dom"/>
</dbReference>
<dbReference type="Pfam" id="PF13751">
    <property type="entry name" value="DDE_Tnp_1_6"/>
    <property type="match status" value="1"/>
</dbReference>
<feature type="domain" description="Transposase DDE" evidence="2">
    <location>
        <begin position="340"/>
        <end position="463"/>
    </location>
</feature>
<feature type="domain" description="Transposase InsH N-terminal" evidence="1">
    <location>
        <begin position="19"/>
        <end position="111"/>
    </location>
</feature>
<sequence length="520" mass="60050">MIKHITGEDRSQIPLFVASLEETIAQDNQVRLIDAFVDSLNLDELGFKLKTDTNGRPPYHPAQLLKLYLYGYLNKVRSSRDLEKECLRNTEAMWLLCKLAPDHNTIASFRKNNTKGIQRVFQATVKIASHFELIGGTLLAGDSTKLRAQNSKKNNFNSNKIERHLKHIDNKLQEYNLALAKEDGDLELKKSIVKKVKKHSAQKQKYLGYQNTIDTTGVTQISTSDPDSRQIMTRNNISEVAYTVQTTVDALHNIPIDFKVTNENDSKAMGGMLRRAKTIVGHNNFTAIYDKGYYTGSEFDYANRLNIDVLVAIPAVSAHAPDTAFDVEHFKYHKDTDTYTCPANQTLTTNGNWYNKTNGKSITQMKHYKTTACLSCSFFDKCTKNKKGRLIERSQYADLIYENKLRIQNNYEIYRRRQAIVEHPYGVIKRQWGFYYIMTKKTIKHASADVGLIFTAYNLRRLLNLIDPIEFKQYLKALPLFFNNYAKHFKAFYSSVFWAAHQTTFYRKLFFCSLNQLYLR</sequence>
<reference evidence="4" key="1">
    <citation type="submission" date="2016-10" db="EMBL/GenBank/DDBJ databases">
        <authorList>
            <person name="Varghese N."/>
            <person name="Submissions S."/>
        </authorList>
    </citation>
    <scope>NUCLEOTIDE SEQUENCE [LARGE SCALE GENOMIC DNA]</scope>
    <source>
        <strain evidence="4">CGMCC 1.2747</strain>
    </source>
</reference>
<dbReference type="Pfam" id="PF05598">
    <property type="entry name" value="DUF772"/>
    <property type="match status" value="1"/>
</dbReference>
<dbReference type="InterPro" id="IPR008490">
    <property type="entry name" value="Transposase_InsH_N"/>
</dbReference>
<gene>
    <name evidence="3" type="ORF">SAMN04488062_11511</name>
</gene>
<protein>
    <submittedName>
        <fullName evidence="3">Transposase</fullName>
    </submittedName>
</protein>
<dbReference type="NCBIfam" id="NF033551">
    <property type="entry name" value="transpos_IS1182"/>
    <property type="match status" value="1"/>
</dbReference>
<name>A0A1G8FEU4_9FLAO</name>
<accession>A0A1G8FEU4</accession>
<dbReference type="PANTHER" id="PTHR33408:SF2">
    <property type="entry name" value="TRANSPOSASE DDE DOMAIN-CONTAINING PROTEIN"/>
    <property type="match status" value="1"/>
</dbReference>
<evidence type="ECO:0000313" key="3">
    <source>
        <dbReference type="EMBL" id="SDH80529.1"/>
    </source>
</evidence>
<dbReference type="PANTHER" id="PTHR33408">
    <property type="entry name" value="TRANSPOSASE"/>
    <property type="match status" value="1"/>
</dbReference>
<organism evidence="3 4">
    <name type="scientific">Flavobacterium omnivorum</name>
    <dbReference type="NCBI Taxonomy" id="178355"/>
    <lineage>
        <taxon>Bacteria</taxon>
        <taxon>Pseudomonadati</taxon>
        <taxon>Bacteroidota</taxon>
        <taxon>Flavobacteriia</taxon>
        <taxon>Flavobacteriales</taxon>
        <taxon>Flavobacteriaceae</taxon>
        <taxon>Flavobacterium</taxon>
    </lineage>
</organism>
<keyword evidence="4" id="KW-1185">Reference proteome</keyword>
<dbReference type="InterPro" id="IPR047629">
    <property type="entry name" value="IS1182_transpos"/>
</dbReference>
<dbReference type="AlphaFoldDB" id="A0A1G8FEU4"/>
<dbReference type="EMBL" id="FNDB01000015">
    <property type="protein sequence ID" value="SDH80529.1"/>
    <property type="molecule type" value="Genomic_DNA"/>
</dbReference>